<organism evidence="2 3">
    <name type="scientific">Algibacter marinivivus</name>
    <dbReference type="NCBI Taxonomy" id="2100723"/>
    <lineage>
        <taxon>Bacteria</taxon>
        <taxon>Pseudomonadati</taxon>
        <taxon>Bacteroidota</taxon>
        <taxon>Flavobacteriia</taxon>
        <taxon>Flavobacteriales</taxon>
        <taxon>Flavobacteriaceae</taxon>
        <taxon>Algibacter</taxon>
    </lineage>
</organism>
<evidence type="ECO:0000256" key="1">
    <source>
        <dbReference type="SAM" id="Phobius"/>
    </source>
</evidence>
<reference evidence="2" key="2">
    <citation type="submission" date="2018-05" db="EMBL/GenBank/DDBJ databases">
        <authorList>
            <person name="Lanie J.A."/>
            <person name="Ng W.-L."/>
            <person name="Kazmierczak K.M."/>
            <person name="Andrzejewski T.M."/>
            <person name="Davidsen T.M."/>
            <person name="Wayne K.J."/>
            <person name="Tettelin H."/>
            <person name="Glass J.I."/>
            <person name="Rusch D."/>
            <person name="Podicherti R."/>
            <person name="Tsui H.-C.T."/>
            <person name="Winkler M.E."/>
        </authorList>
    </citation>
    <scope>NUCLEOTIDE SEQUENCE [LARGE SCALE GENOMIC DNA]</scope>
    <source>
        <strain evidence="2">ZY111</strain>
    </source>
</reference>
<evidence type="ECO:0000313" key="2">
    <source>
        <dbReference type="EMBL" id="PWH82858.1"/>
    </source>
</evidence>
<dbReference type="RefSeq" id="WP_109353212.1">
    <property type="nucleotide sequence ID" value="NZ_QFRI01000002.1"/>
</dbReference>
<feature type="transmembrane region" description="Helical" evidence="1">
    <location>
        <begin position="156"/>
        <end position="175"/>
    </location>
</feature>
<dbReference type="EMBL" id="QFRI01000002">
    <property type="protein sequence ID" value="PWH82858.1"/>
    <property type="molecule type" value="Genomic_DNA"/>
</dbReference>
<feature type="transmembrane region" description="Helical" evidence="1">
    <location>
        <begin position="91"/>
        <end position="111"/>
    </location>
</feature>
<keyword evidence="1" id="KW-0472">Membrane</keyword>
<feature type="transmembrane region" description="Helical" evidence="1">
    <location>
        <begin position="68"/>
        <end position="86"/>
    </location>
</feature>
<dbReference type="OrthoDB" id="102112at2"/>
<feature type="transmembrane region" description="Helical" evidence="1">
    <location>
        <begin position="12"/>
        <end position="31"/>
    </location>
</feature>
<feature type="transmembrane region" description="Helical" evidence="1">
    <location>
        <begin position="117"/>
        <end position="135"/>
    </location>
</feature>
<reference evidence="2" key="1">
    <citation type="submission" date="2018-05" db="EMBL/GenBank/DDBJ databases">
        <title>Algibacter marinivivus sp. nov., isolated from sample around a algae.</title>
        <authorList>
            <person name="Zhong X."/>
        </authorList>
    </citation>
    <scope>NUCLEOTIDE SEQUENCE [LARGE SCALE GENOMIC DNA]</scope>
    <source>
        <strain evidence="2">ZY111</strain>
    </source>
</reference>
<gene>
    <name evidence="2" type="ORF">DIS18_11560</name>
</gene>
<protein>
    <recommendedName>
        <fullName evidence="4">DoxX protein</fullName>
    </recommendedName>
</protein>
<comment type="caution">
    <text evidence="2">The sequence shown here is derived from an EMBL/GenBank/DDBJ whole genome shotgun (WGS) entry which is preliminary data.</text>
</comment>
<keyword evidence="1" id="KW-0812">Transmembrane</keyword>
<sequence>MKNINLKHSIELAARIYVWFILSSYGLGKIVGGQFHRRGKLTEDVAVQTLDNATAFDLAWTFMGYSQAYITFIGMSQIIGAFLLLFNKTKFLGIIILVPILLNIIIFDIIFLPDYGALASATIYFSLLILVLYLNKERLINAYKSFITVNPNEAKLYNIKIIIITVTIIAIIFGLDQASIYFLDKSGLF</sequence>
<keyword evidence="3" id="KW-1185">Reference proteome</keyword>
<dbReference type="Proteomes" id="UP000245375">
    <property type="component" value="Unassembled WGS sequence"/>
</dbReference>
<dbReference type="AlphaFoldDB" id="A0A2U2X4Z6"/>
<evidence type="ECO:0008006" key="4">
    <source>
        <dbReference type="Google" id="ProtNLM"/>
    </source>
</evidence>
<name>A0A2U2X4Z6_9FLAO</name>
<proteinExistence type="predicted"/>
<keyword evidence="1" id="KW-1133">Transmembrane helix</keyword>
<accession>A0A2U2X4Z6</accession>
<evidence type="ECO:0000313" key="3">
    <source>
        <dbReference type="Proteomes" id="UP000245375"/>
    </source>
</evidence>